<dbReference type="PANTHER" id="PTHR33678:SF1">
    <property type="entry name" value="BLL1576 PROTEIN"/>
    <property type="match status" value="1"/>
</dbReference>
<dbReference type="RefSeq" id="WP_067059513.1">
    <property type="nucleotide sequence ID" value="NZ_UGQA01000001.1"/>
</dbReference>
<feature type="region of interest" description="Disordered" evidence="2">
    <location>
        <begin position="163"/>
        <end position="182"/>
    </location>
</feature>
<evidence type="ECO:0000256" key="2">
    <source>
        <dbReference type="SAM" id="MobiDB-lite"/>
    </source>
</evidence>
<protein>
    <submittedName>
        <fullName evidence="6">Transposase and inactivated derivatives</fullName>
    </submittedName>
</protein>
<reference evidence="6 7" key="1">
    <citation type="submission" date="2018-06" db="EMBL/GenBank/DDBJ databases">
        <authorList>
            <consortium name="Pathogen Informatics"/>
            <person name="Doyle S."/>
        </authorList>
    </citation>
    <scope>NUCLEOTIDE SEQUENCE [LARGE SCALE GENOMIC DNA]</scope>
    <source>
        <strain evidence="6 7">NCTC11091</strain>
    </source>
</reference>
<feature type="domain" description="Transposase IS66 zinc-finger binding" evidence="4">
    <location>
        <begin position="204"/>
        <end position="243"/>
    </location>
</feature>
<proteinExistence type="predicted"/>
<dbReference type="NCBIfam" id="NF033517">
    <property type="entry name" value="transpos_IS66"/>
    <property type="match status" value="1"/>
</dbReference>
<sequence>MTAAHPSDPTAPSYAELLAQNAQLQQETQQLQQQIEKQSRQYQQLQQQLEQRYQQQAAQLKQQYEKQIDAQRQQYEAELARINQALIDAIAKQQRLIHRLFGQKSEGLTPKQTHLNQETALEDLASLEQAHDNFLANLSDDERAKLIANKPIDAQTLTTQELEEKSDNQLGTLSEKPTKPKRQRRIVIPDNLDIHTIIHEPPSTTCECGCQMTQIGQDVQDKLGFVPKQFYRERHVYPKYTCRNAACNRERLVQAKTDAQIIDKSIATSELLAHVLISKYADHLPLYRQSLIYQRSGVYLSDSTLADWVGRCGVQLGFLVKRLHKIMLTQPIVHADETPVKVLNGYGVKDVKGKLKQGYVWAYVTPQHSPIKAVVYDFAQGRGSEYPNAFLKGFKGKLVCDGYNGYKPLFGRGVIEVGCMAHARRKFHELHVTGQSLISIEALELFQSLYAVEREIDERFEKNQSPTPRDAQVVRQIRQQKAKPVADRLYAWLQEKRLGTTKNASITKAIEYCLKRWQALTRYLDDGSLPIDNNWAENQMRPWALGRKNWLFAGSLESGQRAANVMSIIQSARLNGLDPYAYLADVLRRLPTHLDSQIDELLPHVWKPQ</sequence>
<evidence type="ECO:0000313" key="7">
    <source>
        <dbReference type="Proteomes" id="UP000255193"/>
    </source>
</evidence>
<dbReference type="PANTHER" id="PTHR33678">
    <property type="entry name" value="BLL1576 PROTEIN"/>
    <property type="match status" value="1"/>
</dbReference>
<dbReference type="InterPro" id="IPR039552">
    <property type="entry name" value="IS66_C"/>
</dbReference>
<dbReference type="InterPro" id="IPR004291">
    <property type="entry name" value="Transposase_IS66_central"/>
</dbReference>
<dbReference type="AlphaFoldDB" id="A0A378Q170"/>
<dbReference type="InterPro" id="IPR052344">
    <property type="entry name" value="Transposase-related"/>
</dbReference>
<keyword evidence="1" id="KW-0175">Coiled coil</keyword>
<dbReference type="EMBL" id="UGQA01000001">
    <property type="protein sequence ID" value="STY94462.1"/>
    <property type="molecule type" value="Genomic_DNA"/>
</dbReference>
<dbReference type="Pfam" id="PF13817">
    <property type="entry name" value="DDE_Tnp_IS66_C"/>
    <property type="match status" value="1"/>
</dbReference>
<evidence type="ECO:0000259" key="5">
    <source>
        <dbReference type="Pfam" id="PF13817"/>
    </source>
</evidence>
<gene>
    <name evidence="6" type="ORF">NCTC11091_00226</name>
</gene>
<evidence type="ECO:0000313" key="6">
    <source>
        <dbReference type="EMBL" id="STY94462.1"/>
    </source>
</evidence>
<evidence type="ECO:0000259" key="4">
    <source>
        <dbReference type="Pfam" id="PF13005"/>
    </source>
</evidence>
<feature type="coiled-coil region" evidence="1">
    <location>
        <begin position="14"/>
        <end position="92"/>
    </location>
</feature>
<feature type="domain" description="Transposase IS66 C-terminal" evidence="5">
    <location>
        <begin position="567"/>
        <end position="604"/>
    </location>
</feature>
<organism evidence="6 7">
    <name type="scientific">Faucicola atlantae</name>
    <dbReference type="NCBI Taxonomy" id="34059"/>
    <lineage>
        <taxon>Bacteria</taxon>
        <taxon>Pseudomonadati</taxon>
        <taxon>Pseudomonadota</taxon>
        <taxon>Gammaproteobacteria</taxon>
        <taxon>Moraxellales</taxon>
        <taxon>Moraxellaceae</taxon>
        <taxon>Faucicola</taxon>
    </lineage>
</organism>
<dbReference type="Proteomes" id="UP000255193">
    <property type="component" value="Unassembled WGS sequence"/>
</dbReference>
<evidence type="ECO:0000259" key="3">
    <source>
        <dbReference type="Pfam" id="PF03050"/>
    </source>
</evidence>
<dbReference type="InterPro" id="IPR024474">
    <property type="entry name" value="Znf_dom_IS66"/>
</dbReference>
<dbReference type="Pfam" id="PF03050">
    <property type="entry name" value="DDE_Tnp_IS66"/>
    <property type="match status" value="1"/>
</dbReference>
<feature type="domain" description="Transposase IS66 central" evidence="3">
    <location>
        <begin position="264"/>
        <end position="560"/>
    </location>
</feature>
<accession>A0A378Q170</accession>
<dbReference type="Pfam" id="PF13005">
    <property type="entry name" value="zf-IS66"/>
    <property type="match status" value="1"/>
</dbReference>
<name>A0A378Q170_9GAMM</name>
<evidence type="ECO:0000256" key="1">
    <source>
        <dbReference type="SAM" id="Coils"/>
    </source>
</evidence>